<keyword evidence="8 11" id="KW-0472">Membrane</keyword>
<dbReference type="FunFam" id="1.20.1250.20:FF:000001">
    <property type="entry name" value="Dicarboxylate MFS transporter"/>
    <property type="match status" value="1"/>
</dbReference>
<keyword evidence="4" id="KW-1003">Cell membrane</keyword>
<keyword evidence="6" id="KW-0769">Symport</keyword>
<comment type="subcellular location">
    <subcellularLocation>
        <location evidence="1">Cell membrane</location>
        <topology evidence="1">Multi-pass membrane protein</topology>
    </subcellularLocation>
</comment>
<organism evidence="13 14">
    <name type="scientific">Blastococcus mobilis</name>
    <dbReference type="NCBI Taxonomy" id="1938746"/>
    <lineage>
        <taxon>Bacteria</taxon>
        <taxon>Bacillati</taxon>
        <taxon>Actinomycetota</taxon>
        <taxon>Actinomycetes</taxon>
        <taxon>Geodermatophilales</taxon>
        <taxon>Geodermatophilaceae</taxon>
        <taxon>Blastococcus</taxon>
    </lineage>
</organism>
<evidence type="ECO:0000256" key="8">
    <source>
        <dbReference type="ARBA" id="ARBA00023136"/>
    </source>
</evidence>
<evidence type="ECO:0000259" key="12">
    <source>
        <dbReference type="PROSITE" id="PS50850"/>
    </source>
</evidence>
<feature type="transmembrane region" description="Helical" evidence="11">
    <location>
        <begin position="308"/>
        <end position="328"/>
    </location>
</feature>
<keyword evidence="3" id="KW-0813">Transport</keyword>
<dbReference type="GO" id="GO:0015293">
    <property type="term" value="F:symporter activity"/>
    <property type="evidence" value="ECO:0007669"/>
    <property type="project" value="UniProtKB-KW"/>
</dbReference>
<dbReference type="RefSeq" id="WP_217899447.1">
    <property type="nucleotide sequence ID" value="NZ_FZNO01000039.1"/>
</dbReference>
<feature type="transmembrane region" description="Helical" evidence="11">
    <location>
        <begin position="399"/>
        <end position="419"/>
    </location>
</feature>
<dbReference type="PANTHER" id="PTHR43528">
    <property type="entry name" value="ALPHA-KETOGLUTARATE PERMEASE"/>
    <property type="match status" value="1"/>
</dbReference>
<evidence type="ECO:0000256" key="10">
    <source>
        <dbReference type="ARBA" id="ARBA00039918"/>
    </source>
</evidence>
<keyword evidence="7 11" id="KW-1133">Transmembrane helix</keyword>
<comment type="similarity">
    <text evidence="2">Belongs to the major facilitator superfamily. Metabolite:H+ Symporter (MHS) family (TC 2.A.1.6) family.</text>
</comment>
<feature type="domain" description="Major facilitator superfamily (MFS) profile" evidence="12">
    <location>
        <begin position="15"/>
        <end position="422"/>
    </location>
</feature>
<dbReference type="PANTHER" id="PTHR43528:SF1">
    <property type="entry name" value="ALPHA-KETOGLUTARATE PERMEASE"/>
    <property type="match status" value="1"/>
</dbReference>
<feature type="transmembrane region" description="Helical" evidence="11">
    <location>
        <begin position="334"/>
        <end position="355"/>
    </location>
</feature>
<keyword evidence="5 11" id="KW-0812">Transmembrane</keyword>
<evidence type="ECO:0000256" key="7">
    <source>
        <dbReference type="ARBA" id="ARBA00022989"/>
    </source>
</evidence>
<dbReference type="Gene3D" id="1.20.1250.20">
    <property type="entry name" value="MFS general substrate transporter like domains"/>
    <property type="match status" value="1"/>
</dbReference>
<protein>
    <recommendedName>
        <fullName evidence="10">Putative proline/betaine transporter</fullName>
    </recommendedName>
</protein>
<feature type="transmembrane region" description="Helical" evidence="11">
    <location>
        <begin position="279"/>
        <end position="296"/>
    </location>
</feature>
<evidence type="ECO:0000313" key="13">
    <source>
        <dbReference type="EMBL" id="SNR91932.1"/>
    </source>
</evidence>
<feature type="transmembrane region" description="Helical" evidence="11">
    <location>
        <begin position="152"/>
        <end position="175"/>
    </location>
</feature>
<evidence type="ECO:0000256" key="3">
    <source>
        <dbReference type="ARBA" id="ARBA00022448"/>
    </source>
</evidence>
<dbReference type="InterPro" id="IPR051084">
    <property type="entry name" value="H+-coupled_symporters"/>
</dbReference>
<reference evidence="13 14" key="1">
    <citation type="submission" date="2017-06" db="EMBL/GenBank/DDBJ databases">
        <authorList>
            <person name="Kim H.J."/>
            <person name="Triplett B.A."/>
        </authorList>
    </citation>
    <scope>NUCLEOTIDE SEQUENCE [LARGE SCALE GENOMIC DNA]</scope>
    <source>
        <strain evidence="13 14">DSM 44272</strain>
    </source>
</reference>
<evidence type="ECO:0000256" key="9">
    <source>
        <dbReference type="ARBA" id="ARBA00037295"/>
    </source>
</evidence>
<feature type="transmembrane region" description="Helical" evidence="11">
    <location>
        <begin position="51"/>
        <end position="75"/>
    </location>
</feature>
<feature type="transmembrane region" description="Helical" evidence="11">
    <location>
        <begin position="187"/>
        <end position="205"/>
    </location>
</feature>
<evidence type="ECO:0000256" key="6">
    <source>
        <dbReference type="ARBA" id="ARBA00022847"/>
    </source>
</evidence>
<feature type="transmembrane region" description="Helical" evidence="11">
    <location>
        <begin position="367"/>
        <end position="387"/>
    </location>
</feature>
<dbReference type="InterPro" id="IPR020846">
    <property type="entry name" value="MFS_dom"/>
</dbReference>
<dbReference type="Pfam" id="PF07690">
    <property type="entry name" value="MFS_1"/>
    <property type="match status" value="1"/>
</dbReference>
<evidence type="ECO:0000256" key="1">
    <source>
        <dbReference type="ARBA" id="ARBA00004651"/>
    </source>
</evidence>
<evidence type="ECO:0000256" key="11">
    <source>
        <dbReference type="SAM" id="Phobius"/>
    </source>
</evidence>
<dbReference type="SUPFAM" id="SSF103473">
    <property type="entry name" value="MFS general substrate transporter"/>
    <property type="match status" value="1"/>
</dbReference>
<dbReference type="AlphaFoldDB" id="A0A239A930"/>
<dbReference type="InterPro" id="IPR011701">
    <property type="entry name" value="MFS"/>
</dbReference>
<dbReference type="InterPro" id="IPR005829">
    <property type="entry name" value="Sugar_transporter_CS"/>
</dbReference>
<dbReference type="InterPro" id="IPR036259">
    <property type="entry name" value="MFS_trans_sf"/>
</dbReference>
<dbReference type="GO" id="GO:0005886">
    <property type="term" value="C:plasma membrane"/>
    <property type="evidence" value="ECO:0007669"/>
    <property type="project" value="UniProtKB-SubCell"/>
</dbReference>
<dbReference type="PROSITE" id="PS50850">
    <property type="entry name" value="MFS"/>
    <property type="match status" value="1"/>
</dbReference>
<feature type="transmembrane region" description="Helical" evidence="11">
    <location>
        <begin position="21"/>
        <end position="45"/>
    </location>
</feature>
<keyword evidence="14" id="KW-1185">Reference proteome</keyword>
<proteinExistence type="inferred from homology"/>
<feature type="transmembrane region" description="Helical" evidence="11">
    <location>
        <begin position="241"/>
        <end position="259"/>
    </location>
</feature>
<evidence type="ECO:0000256" key="5">
    <source>
        <dbReference type="ARBA" id="ARBA00022692"/>
    </source>
</evidence>
<sequence>MTTLSPPIEQKRRRTIVGTGVGNALEWFDWNIYAIFATFFAAQFFSGENPISALLATLAVFAVGFVARPFGGFLFGWISDRRGRRAAMTLSVGLAAGGSFAIGLSPTYEAIGVGASLILLLARLVQGLAHGGELPSAQTYLSEVAPREKRGLWSSLIYVSGTMGVIVGTGMAAVLTAVLNDQQMTAWGWRIPFILGGFFGLYALVMRRRLDETEAFQQEVGNRPATRLEPMWRTIVRHRKSALLVIGMTVGVTIVYYAWAISAPQYAISTRGIDPTSALWAGVLANLVFIATLPVWGAISDRIGRRPVLLICVLGLAVTAFPLNALIGDSAVRLGIAMAVALILIAGPAAIVPAVYAELFPTRIRTVGVGVPYSIAVATFGGTAPYLQTWLGETFGPSWFNGYVIVMLLISAVAIAAAPETKGRDLTSMH</sequence>
<dbReference type="Proteomes" id="UP000198403">
    <property type="component" value="Unassembled WGS sequence"/>
</dbReference>
<dbReference type="EMBL" id="FZNO01000039">
    <property type="protein sequence ID" value="SNR91932.1"/>
    <property type="molecule type" value="Genomic_DNA"/>
</dbReference>
<evidence type="ECO:0000256" key="4">
    <source>
        <dbReference type="ARBA" id="ARBA00022475"/>
    </source>
</evidence>
<name>A0A239A930_9ACTN</name>
<dbReference type="PROSITE" id="PS00217">
    <property type="entry name" value="SUGAR_TRANSPORT_2"/>
    <property type="match status" value="1"/>
</dbReference>
<evidence type="ECO:0000313" key="14">
    <source>
        <dbReference type="Proteomes" id="UP000198403"/>
    </source>
</evidence>
<gene>
    <name evidence="13" type="ORF">SAMN06272737_13926</name>
</gene>
<comment type="function">
    <text evidence="9">May be a proton symporter involved in the uptake of osmolytes such as proline and glycine betaine.</text>
</comment>
<evidence type="ECO:0000256" key="2">
    <source>
        <dbReference type="ARBA" id="ARBA00008240"/>
    </source>
</evidence>
<accession>A0A239A930</accession>